<keyword evidence="3" id="KW-0808">Transferase</keyword>
<name>A0A2K1P185_9BACT</name>
<dbReference type="PANTHER" id="PTHR45947">
    <property type="entry name" value="SULFOQUINOVOSYL TRANSFERASE SQD2"/>
    <property type="match status" value="1"/>
</dbReference>
<accession>A0A2K1P185</accession>
<feature type="domain" description="Glycosyl transferase family 1" evidence="1">
    <location>
        <begin position="198"/>
        <end position="358"/>
    </location>
</feature>
<evidence type="ECO:0000259" key="2">
    <source>
        <dbReference type="Pfam" id="PF13439"/>
    </source>
</evidence>
<dbReference type="Pfam" id="PF00534">
    <property type="entry name" value="Glycos_transf_1"/>
    <property type="match status" value="1"/>
</dbReference>
<evidence type="ECO:0000259" key="1">
    <source>
        <dbReference type="Pfam" id="PF00534"/>
    </source>
</evidence>
<evidence type="ECO:0000313" key="4">
    <source>
        <dbReference type="Proteomes" id="UP000236434"/>
    </source>
</evidence>
<sequence>MNIGMFSDTYLPQKNGVATAIKLYKDEMENRGHNVYLFVPKYKFDYKRNDDKIFEFPAVKFFFEKEQRIALPFSPEIFKIKELSLDIIHSHDPFSMGILARIVSRMLKLKHVATHHTMYDYYLHYLPPIVRPHPEFVQKLIKNWCLKTDKIIAPTDNIKERLVEYGVPSEHIVTIPTGIDLASFDKPINWDLRKEYPQIEEGDRILLFVGRLGKEKNISFLLKAFKKVLFEETKLKFVIVGGGPEKEALEELAKELNIADNVIFTGSQPREKVIDAYKQAYLFIFASYTETQGLVILESMAAGTPVVALGKLGVYDILSQEDAGGIMIKDLNEDDFSHEVLKLLRDSSSYEGLKEKAKIFVKNNYSIEKCVDMILELYKREIVSV</sequence>
<comment type="caution">
    <text evidence="3">The sequence shown here is derived from an EMBL/GenBank/DDBJ whole genome shotgun (WGS) entry which is preliminary data.</text>
</comment>
<evidence type="ECO:0000313" key="3">
    <source>
        <dbReference type="EMBL" id="PNR96487.1"/>
    </source>
</evidence>
<proteinExistence type="predicted"/>
<dbReference type="PANTHER" id="PTHR45947:SF3">
    <property type="entry name" value="SULFOQUINOVOSYL TRANSFERASE SQD2"/>
    <property type="match status" value="1"/>
</dbReference>
<dbReference type="InterPro" id="IPR001296">
    <property type="entry name" value="Glyco_trans_1"/>
</dbReference>
<feature type="domain" description="Glycosyltransferase subfamily 4-like N-terminal" evidence="2">
    <location>
        <begin position="15"/>
        <end position="182"/>
    </location>
</feature>
<dbReference type="SUPFAM" id="SSF53756">
    <property type="entry name" value="UDP-Glycosyltransferase/glycogen phosphorylase"/>
    <property type="match status" value="1"/>
</dbReference>
<dbReference type="EMBL" id="AZRL01000012">
    <property type="protein sequence ID" value="PNR96487.1"/>
    <property type="molecule type" value="Genomic_DNA"/>
</dbReference>
<dbReference type="InterPro" id="IPR028098">
    <property type="entry name" value="Glyco_trans_4-like_N"/>
</dbReference>
<gene>
    <name evidence="3" type="ORF">X929_05310</name>
</gene>
<dbReference type="GO" id="GO:0016757">
    <property type="term" value="F:glycosyltransferase activity"/>
    <property type="evidence" value="ECO:0007669"/>
    <property type="project" value="InterPro"/>
</dbReference>
<dbReference type="InterPro" id="IPR050194">
    <property type="entry name" value="Glycosyltransferase_grp1"/>
</dbReference>
<reference evidence="3 4" key="1">
    <citation type="submission" date="2013-12" db="EMBL/GenBank/DDBJ databases">
        <title>Comparative genomics of Petrotoga isolates.</title>
        <authorList>
            <person name="Nesbo C.L."/>
            <person name="Charchuk R."/>
            <person name="Chow K."/>
        </authorList>
    </citation>
    <scope>NUCLEOTIDE SEQUENCE [LARGE SCALE GENOMIC DNA]</scope>
    <source>
        <strain evidence="3 4">DSM 13574</strain>
    </source>
</reference>
<dbReference type="Pfam" id="PF13439">
    <property type="entry name" value="Glyco_transf_4"/>
    <property type="match status" value="1"/>
</dbReference>
<dbReference type="AlphaFoldDB" id="A0A2K1P185"/>
<organism evidence="3 4">
    <name type="scientific">Petrotoga olearia DSM 13574</name>
    <dbReference type="NCBI Taxonomy" id="1122955"/>
    <lineage>
        <taxon>Bacteria</taxon>
        <taxon>Thermotogati</taxon>
        <taxon>Thermotogota</taxon>
        <taxon>Thermotogae</taxon>
        <taxon>Petrotogales</taxon>
        <taxon>Petrotogaceae</taxon>
        <taxon>Petrotoga</taxon>
    </lineage>
</organism>
<dbReference type="Proteomes" id="UP000236434">
    <property type="component" value="Unassembled WGS sequence"/>
</dbReference>
<dbReference type="Gene3D" id="3.40.50.2000">
    <property type="entry name" value="Glycogen Phosphorylase B"/>
    <property type="match status" value="2"/>
</dbReference>
<dbReference type="OrthoDB" id="9802525at2"/>
<protein>
    <submittedName>
        <fullName evidence="3">Glycosyl transferase family 1</fullName>
    </submittedName>
</protein>